<dbReference type="OrthoDB" id="2351239at2"/>
<sequence>MLKKLLASVGIGKARVDAILLSDTLQAGQPFEVKVEIQGGEVEQQIQGLAFAIMAKAKTTVSTAEHDREVQKSVVLQEWWQDLDMTVQAGERLSKTFTLNLHPEVPASELAGRSIAKVWLQTGIDIKNGVDGSDNDPLVILPSPTQLAVLNYISQSGYRLFKSDIEKGQVRAPGFVSHLPCYQEYEFKPDSFSLFGVREIEVTFVSNGLETGVLLEIDRAFKGDGYQSISIPNHCTSIEDVKPYMARILG</sequence>
<evidence type="ECO:0000313" key="2">
    <source>
        <dbReference type="Proteomes" id="UP000182769"/>
    </source>
</evidence>
<dbReference type="PANTHER" id="PTHR40053">
    <property type="entry name" value="SPORULATION-CONTROL PROTEIN SPO0M"/>
    <property type="match status" value="1"/>
</dbReference>
<dbReference type="STRING" id="1137284.GCA_001418205_01672"/>
<dbReference type="Pfam" id="PF07070">
    <property type="entry name" value="Spo0M"/>
    <property type="match status" value="1"/>
</dbReference>
<proteinExistence type="predicted"/>
<evidence type="ECO:0000313" key="1">
    <source>
        <dbReference type="EMBL" id="CUB03821.1"/>
    </source>
</evidence>
<organism evidence="1 2">
    <name type="scientific">Marinomonas fungiae</name>
    <dbReference type="NCBI Taxonomy" id="1137284"/>
    <lineage>
        <taxon>Bacteria</taxon>
        <taxon>Pseudomonadati</taxon>
        <taxon>Pseudomonadota</taxon>
        <taxon>Gammaproteobacteria</taxon>
        <taxon>Oceanospirillales</taxon>
        <taxon>Oceanospirillaceae</taxon>
        <taxon>Marinomonas</taxon>
    </lineage>
</organism>
<dbReference type="EMBL" id="CYHG01000004">
    <property type="protein sequence ID" value="CUB03821.1"/>
    <property type="molecule type" value="Genomic_DNA"/>
</dbReference>
<keyword evidence="2" id="KW-1185">Reference proteome</keyword>
<protein>
    <submittedName>
        <fullName evidence="1">Sporulation-control protein spo0M</fullName>
    </submittedName>
</protein>
<dbReference type="PANTHER" id="PTHR40053:SF1">
    <property type="entry name" value="SPORULATION-CONTROL PROTEIN SPO0M"/>
    <property type="match status" value="1"/>
</dbReference>
<reference evidence="2" key="1">
    <citation type="submission" date="2015-08" db="EMBL/GenBank/DDBJ databases">
        <authorList>
            <person name="Varghese N."/>
        </authorList>
    </citation>
    <scope>NUCLEOTIDE SEQUENCE [LARGE SCALE GENOMIC DNA]</scope>
    <source>
        <strain evidence="2">JCM 18476</strain>
    </source>
</reference>
<dbReference type="RefSeq" id="WP_055462767.1">
    <property type="nucleotide sequence ID" value="NZ_CYHG01000004.1"/>
</dbReference>
<dbReference type="AlphaFoldDB" id="A0A0K6IL61"/>
<accession>A0A0K6IL61</accession>
<dbReference type="InterPro" id="IPR009776">
    <property type="entry name" value="Spore_0_M"/>
</dbReference>
<gene>
    <name evidence="1" type="ORF">Ga0061065_104252</name>
</gene>
<name>A0A0K6IL61_9GAMM</name>
<dbReference type="Proteomes" id="UP000182769">
    <property type="component" value="Unassembled WGS sequence"/>
</dbReference>